<protein>
    <submittedName>
        <fullName evidence="1">Uncharacterized protein</fullName>
    </submittedName>
</protein>
<evidence type="ECO:0000313" key="1">
    <source>
        <dbReference type="EMBL" id="KAI8025312.1"/>
    </source>
</evidence>
<reference evidence="1 2" key="1">
    <citation type="journal article" date="2022" name="Plant J.">
        <title>Chromosome-level genome of Camellia lanceoleosa provides a valuable resource for understanding genome evolution and self-incompatibility.</title>
        <authorList>
            <person name="Gong W."/>
            <person name="Xiao S."/>
            <person name="Wang L."/>
            <person name="Liao Z."/>
            <person name="Chang Y."/>
            <person name="Mo W."/>
            <person name="Hu G."/>
            <person name="Li W."/>
            <person name="Zhao G."/>
            <person name="Zhu H."/>
            <person name="Hu X."/>
            <person name="Ji K."/>
            <person name="Xiang X."/>
            <person name="Song Q."/>
            <person name="Yuan D."/>
            <person name="Jin S."/>
            <person name="Zhang L."/>
        </authorList>
    </citation>
    <scope>NUCLEOTIDE SEQUENCE [LARGE SCALE GENOMIC DNA]</scope>
    <source>
        <strain evidence="1">SQ_2022a</strain>
    </source>
</reference>
<evidence type="ECO:0000313" key="2">
    <source>
        <dbReference type="Proteomes" id="UP001060215"/>
    </source>
</evidence>
<dbReference type="Proteomes" id="UP001060215">
    <property type="component" value="Chromosome 3"/>
</dbReference>
<sequence length="39" mass="4512">MHRERFGSIKIPLLLLLAAIQPTPKPLDFLNKKVKEELN</sequence>
<name>A0ACC0IIU5_9ERIC</name>
<comment type="caution">
    <text evidence="1">The sequence shown here is derived from an EMBL/GenBank/DDBJ whole genome shotgun (WGS) entry which is preliminary data.</text>
</comment>
<gene>
    <name evidence="1" type="ORF">LOK49_LG02G00732</name>
</gene>
<keyword evidence="2" id="KW-1185">Reference proteome</keyword>
<dbReference type="EMBL" id="CM045760">
    <property type="protein sequence ID" value="KAI8025312.1"/>
    <property type="molecule type" value="Genomic_DNA"/>
</dbReference>
<organism evidence="1 2">
    <name type="scientific">Camellia lanceoleosa</name>
    <dbReference type="NCBI Taxonomy" id="1840588"/>
    <lineage>
        <taxon>Eukaryota</taxon>
        <taxon>Viridiplantae</taxon>
        <taxon>Streptophyta</taxon>
        <taxon>Embryophyta</taxon>
        <taxon>Tracheophyta</taxon>
        <taxon>Spermatophyta</taxon>
        <taxon>Magnoliopsida</taxon>
        <taxon>eudicotyledons</taxon>
        <taxon>Gunneridae</taxon>
        <taxon>Pentapetalae</taxon>
        <taxon>asterids</taxon>
        <taxon>Ericales</taxon>
        <taxon>Theaceae</taxon>
        <taxon>Camellia</taxon>
    </lineage>
</organism>
<accession>A0ACC0IIU5</accession>
<proteinExistence type="predicted"/>